<dbReference type="PANTHER" id="PTHR46910:SF37">
    <property type="entry name" value="ZN(II)2CYS6 TRANSCRIPTION FACTOR (EUROFUNG)"/>
    <property type="match status" value="1"/>
</dbReference>
<evidence type="ECO:0000256" key="1">
    <source>
        <dbReference type="ARBA" id="ARBA00004123"/>
    </source>
</evidence>
<dbReference type="SUPFAM" id="SSF57701">
    <property type="entry name" value="Zn2/Cys6 DNA-binding domain"/>
    <property type="match status" value="1"/>
</dbReference>
<dbReference type="InterPro" id="IPR036864">
    <property type="entry name" value="Zn2-C6_fun-type_DNA-bd_sf"/>
</dbReference>
<protein>
    <recommendedName>
        <fullName evidence="7">Zn(2)-C6 fungal-type domain-containing protein</fullName>
    </recommendedName>
</protein>
<sequence>MMPGTAHKVQKSGSNTEKSNQRTPRACDRCRLKKAKCDGGVECETCRVNQSRCVYTARRGREARKYYLEMREVMEEALHRLYWACRDRSGYPGTIPVEHEQNEPVTTTDILASLGLSATGHDELTSSQEASVLTSSLPFSEQSLSNSGTSTQSPVSAVTSPSEMKFPLHPPPMPPAISHGAPFFAAPERHDGIPSRIPLRAATQPAGIYGLRQIQPQATMASMASMNSLPASLLDPEGSMFVPQPASYPSQLDSFGDVDLVVNDHFCWTVPGPSFNGESYDPV</sequence>
<evidence type="ECO:0000256" key="2">
    <source>
        <dbReference type="ARBA" id="ARBA00023015"/>
    </source>
</evidence>
<evidence type="ECO:0000256" key="6">
    <source>
        <dbReference type="SAM" id="MobiDB-lite"/>
    </source>
</evidence>
<feature type="domain" description="Zn(2)-C6 fungal-type" evidence="7">
    <location>
        <begin position="26"/>
        <end position="55"/>
    </location>
</feature>
<keyword evidence="4" id="KW-0804">Transcription</keyword>
<evidence type="ECO:0000313" key="8">
    <source>
        <dbReference type="EMBL" id="EXJ81742.1"/>
    </source>
</evidence>
<dbReference type="PANTHER" id="PTHR46910">
    <property type="entry name" value="TRANSCRIPTION FACTOR PDR1"/>
    <property type="match status" value="1"/>
</dbReference>
<feature type="region of interest" description="Disordered" evidence="6">
    <location>
        <begin position="1"/>
        <end position="23"/>
    </location>
</feature>
<proteinExistence type="predicted"/>
<dbReference type="AlphaFoldDB" id="W9XMH5"/>
<dbReference type="GO" id="GO:0003677">
    <property type="term" value="F:DNA binding"/>
    <property type="evidence" value="ECO:0007669"/>
    <property type="project" value="UniProtKB-KW"/>
</dbReference>
<gene>
    <name evidence="8" type="ORF">A1O1_07807</name>
</gene>
<evidence type="ECO:0000256" key="4">
    <source>
        <dbReference type="ARBA" id="ARBA00023163"/>
    </source>
</evidence>
<comment type="subcellular location">
    <subcellularLocation>
        <location evidence="1">Nucleus</location>
    </subcellularLocation>
</comment>
<dbReference type="GO" id="GO:0008270">
    <property type="term" value="F:zinc ion binding"/>
    <property type="evidence" value="ECO:0007669"/>
    <property type="project" value="InterPro"/>
</dbReference>
<dbReference type="RefSeq" id="XP_007726863.1">
    <property type="nucleotide sequence ID" value="XM_007728673.1"/>
</dbReference>
<dbReference type="GO" id="GO:0005634">
    <property type="term" value="C:nucleus"/>
    <property type="evidence" value="ECO:0007669"/>
    <property type="project" value="UniProtKB-SubCell"/>
</dbReference>
<accession>W9XMH5</accession>
<dbReference type="SMART" id="SM00066">
    <property type="entry name" value="GAL4"/>
    <property type="match status" value="1"/>
</dbReference>
<dbReference type="GO" id="GO:0000981">
    <property type="term" value="F:DNA-binding transcription factor activity, RNA polymerase II-specific"/>
    <property type="evidence" value="ECO:0007669"/>
    <property type="project" value="InterPro"/>
</dbReference>
<feature type="compositionally biased region" description="Polar residues" evidence="6">
    <location>
        <begin position="140"/>
        <end position="162"/>
    </location>
</feature>
<dbReference type="Gene3D" id="4.10.240.10">
    <property type="entry name" value="Zn(2)-C6 fungal-type DNA-binding domain"/>
    <property type="match status" value="1"/>
</dbReference>
<keyword evidence="3" id="KW-0238">DNA-binding</keyword>
<dbReference type="InterPro" id="IPR001138">
    <property type="entry name" value="Zn2Cys6_DnaBD"/>
</dbReference>
<dbReference type="PROSITE" id="PS00463">
    <property type="entry name" value="ZN2_CY6_FUNGAL_1"/>
    <property type="match status" value="1"/>
</dbReference>
<keyword evidence="9" id="KW-1185">Reference proteome</keyword>
<evidence type="ECO:0000259" key="7">
    <source>
        <dbReference type="PROSITE" id="PS50048"/>
    </source>
</evidence>
<dbReference type="GeneID" id="19162662"/>
<dbReference type="CDD" id="cd00067">
    <property type="entry name" value="GAL4"/>
    <property type="match status" value="1"/>
</dbReference>
<dbReference type="EMBL" id="AMWN01000007">
    <property type="protein sequence ID" value="EXJ81742.1"/>
    <property type="molecule type" value="Genomic_DNA"/>
</dbReference>
<name>W9XMH5_9EURO</name>
<evidence type="ECO:0000313" key="9">
    <source>
        <dbReference type="Proteomes" id="UP000019484"/>
    </source>
</evidence>
<dbReference type="InterPro" id="IPR050987">
    <property type="entry name" value="AtrR-like"/>
</dbReference>
<dbReference type="Pfam" id="PF00172">
    <property type="entry name" value="Zn_clus"/>
    <property type="match status" value="1"/>
</dbReference>
<reference evidence="8 9" key="1">
    <citation type="submission" date="2013-03" db="EMBL/GenBank/DDBJ databases">
        <title>The Genome Sequence of Capronia coronata CBS 617.96.</title>
        <authorList>
            <consortium name="The Broad Institute Genomics Platform"/>
            <person name="Cuomo C."/>
            <person name="de Hoog S."/>
            <person name="Gorbushina A."/>
            <person name="Walker B."/>
            <person name="Young S.K."/>
            <person name="Zeng Q."/>
            <person name="Gargeya S."/>
            <person name="Fitzgerald M."/>
            <person name="Haas B."/>
            <person name="Abouelleil A."/>
            <person name="Allen A.W."/>
            <person name="Alvarado L."/>
            <person name="Arachchi H.M."/>
            <person name="Berlin A.M."/>
            <person name="Chapman S.B."/>
            <person name="Gainer-Dewar J."/>
            <person name="Goldberg J."/>
            <person name="Griggs A."/>
            <person name="Gujja S."/>
            <person name="Hansen M."/>
            <person name="Howarth C."/>
            <person name="Imamovic A."/>
            <person name="Ireland A."/>
            <person name="Larimer J."/>
            <person name="McCowan C."/>
            <person name="Murphy C."/>
            <person name="Pearson M."/>
            <person name="Poon T.W."/>
            <person name="Priest M."/>
            <person name="Roberts A."/>
            <person name="Saif S."/>
            <person name="Shea T."/>
            <person name="Sisk P."/>
            <person name="Sykes S."/>
            <person name="Wortman J."/>
            <person name="Nusbaum C."/>
            <person name="Birren B."/>
        </authorList>
    </citation>
    <scope>NUCLEOTIDE SEQUENCE [LARGE SCALE GENOMIC DNA]</scope>
    <source>
        <strain evidence="8 9">CBS 617.96</strain>
    </source>
</reference>
<evidence type="ECO:0000256" key="3">
    <source>
        <dbReference type="ARBA" id="ARBA00023125"/>
    </source>
</evidence>
<dbReference type="HOGENOM" id="CLU_983520_0_0_1"/>
<keyword evidence="2" id="KW-0805">Transcription regulation</keyword>
<comment type="caution">
    <text evidence="8">The sequence shown here is derived from an EMBL/GenBank/DDBJ whole genome shotgun (WGS) entry which is preliminary data.</text>
</comment>
<organism evidence="8 9">
    <name type="scientific">Capronia coronata CBS 617.96</name>
    <dbReference type="NCBI Taxonomy" id="1182541"/>
    <lineage>
        <taxon>Eukaryota</taxon>
        <taxon>Fungi</taxon>
        <taxon>Dikarya</taxon>
        <taxon>Ascomycota</taxon>
        <taxon>Pezizomycotina</taxon>
        <taxon>Eurotiomycetes</taxon>
        <taxon>Chaetothyriomycetidae</taxon>
        <taxon>Chaetothyriales</taxon>
        <taxon>Herpotrichiellaceae</taxon>
        <taxon>Capronia</taxon>
    </lineage>
</organism>
<dbReference type="STRING" id="1182541.W9XMH5"/>
<dbReference type="OrthoDB" id="4119414at2759"/>
<keyword evidence="5" id="KW-0539">Nucleus</keyword>
<feature type="region of interest" description="Disordered" evidence="6">
    <location>
        <begin position="140"/>
        <end position="165"/>
    </location>
</feature>
<evidence type="ECO:0000256" key="5">
    <source>
        <dbReference type="ARBA" id="ARBA00023242"/>
    </source>
</evidence>
<dbReference type="PROSITE" id="PS50048">
    <property type="entry name" value="ZN2_CY6_FUNGAL_2"/>
    <property type="match status" value="1"/>
</dbReference>
<dbReference type="Proteomes" id="UP000019484">
    <property type="component" value="Unassembled WGS sequence"/>
</dbReference>
<feature type="compositionally biased region" description="Polar residues" evidence="6">
    <location>
        <begin position="11"/>
        <end position="23"/>
    </location>
</feature>